<reference evidence="1 2" key="1">
    <citation type="submission" date="2012-10" db="EMBL/GenBank/DDBJ databases">
        <title>Genome sequencing of Tanticharoenia sakaeratensis NBRC 103193.</title>
        <authorList>
            <person name="Azuma Y."/>
            <person name="Hadano H."/>
            <person name="Hirakawa H."/>
            <person name="Matsushita K."/>
        </authorList>
    </citation>
    <scope>NUCLEOTIDE SEQUENCE [LARGE SCALE GENOMIC DNA]</scope>
    <source>
        <strain evidence="1 2">NBRC 103193</strain>
    </source>
</reference>
<protein>
    <recommendedName>
        <fullName evidence="3">Acylphosphatase-like domain-containing protein</fullName>
    </recommendedName>
</protein>
<name>A0A0D6MLM0_9PROT</name>
<accession>A0A0D6MLM0</accession>
<proteinExistence type="predicted"/>
<organism evidence="1 2">
    <name type="scientific">Tanticharoenia sakaeratensis NBRC 103193</name>
    <dbReference type="NCBI Taxonomy" id="1231623"/>
    <lineage>
        <taxon>Bacteria</taxon>
        <taxon>Pseudomonadati</taxon>
        <taxon>Pseudomonadota</taxon>
        <taxon>Alphaproteobacteria</taxon>
        <taxon>Acetobacterales</taxon>
        <taxon>Acetobacteraceae</taxon>
        <taxon>Tanticharoenia</taxon>
    </lineage>
</organism>
<sequence length="94" mass="10225">MFASDNDPFPDAHSRRYRIRGRFDCALFAAFTRQRAALLALRIVSLRTAPGLVEALVAGEPALLGMFEMACALGPGNCIVDDMTSEACESDRCL</sequence>
<dbReference type="OrthoDB" id="7774747at2"/>
<evidence type="ECO:0000313" key="2">
    <source>
        <dbReference type="Proteomes" id="UP000032679"/>
    </source>
</evidence>
<dbReference type="EMBL" id="BALE01000019">
    <property type="protein sequence ID" value="GAN54331.1"/>
    <property type="molecule type" value="Genomic_DNA"/>
</dbReference>
<dbReference type="AlphaFoldDB" id="A0A0D6MLM0"/>
<evidence type="ECO:0000313" key="1">
    <source>
        <dbReference type="EMBL" id="GAN54331.1"/>
    </source>
</evidence>
<gene>
    <name evidence="1" type="ORF">Tasa_019_016</name>
</gene>
<comment type="caution">
    <text evidence="1">The sequence shown here is derived from an EMBL/GenBank/DDBJ whole genome shotgun (WGS) entry which is preliminary data.</text>
</comment>
<dbReference type="InterPro" id="IPR036046">
    <property type="entry name" value="Acylphosphatase-like_dom_sf"/>
</dbReference>
<keyword evidence="2" id="KW-1185">Reference proteome</keyword>
<dbReference type="SUPFAM" id="SSF54975">
    <property type="entry name" value="Acylphosphatase/BLUF domain-like"/>
    <property type="match status" value="1"/>
</dbReference>
<dbReference type="RefSeq" id="WP_148505911.1">
    <property type="nucleotide sequence ID" value="NZ_BALE01000019.1"/>
</dbReference>
<evidence type="ECO:0008006" key="3">
    <source>
        <dbReference type="Google" id="ProtNLM"/>
    </source>
</evidence>
<dbReference type="STRING" id="1231623.Tasa_019_016"/>
<dbReference type="Proteomes" id="UP000032679">
    <property type="component" value="Unassembled WGS sequence"/>
</dbReference>